<comment type="caution">
    <text evidence="2">The sequence shown here is derived from an EMBL/GenBank/DDBJ whole genome shotgun (WGS) entry which is preliminary data.</text>
</comment>
<sequence length="163" mass="18541">MRLKKVIQNTQPITIYLVPILTSFNVVLASTFTFGFLTELCTSTKVALIKSKSIEKKLIKVELVELIEAKLVKSIKMELVELIEIELVKSIKMKLVKSIEIKLVKLIETKLVKLIADVLAEIDEKTKMRLVIEELDLLLKKQSNRCKSLFASINAIFTIKVLL</sequence>
<proteinExistence type="predicted"/>
<keyword evidence="3" id="KW-1185">Reference proteome</keyword>
<name>A0A9N8WF57_9GLOM</name>
<evidence type="ECO:0000256" key="1">
    <source>
        <dbReference type="SAM" id="Phobius"/>
    </source>
</evidence>
<protein>
    <submittedName>
        <fullName evidence="2">12482_t:CDS:1</fullName>
    </submittedName>
</protein>
<feature type="transmembrane region" description="Helical" evidence="1">
    <location>
        <begin position="12"/>
        <end position="37"/>
    </location>
</feature>
<evidence type="ECO:0000313" key="2">
    <source>
        <dbReference type="EMBL" id="CAG8484549.1"/>
    </source>
</evidence>
<keyword evidence="1" id="KW-1133">Transmembrane helix</keyword>
<dbReference type="AlphaFoldDB" id="A0A9N8WF57"/>
<keyword evidence="1" id="KW-0472">Membrane</keyword>
<organism evidence="2 3">
    <name type="scientific">Racocetra fulgida</name>
    <dbReference type="NCBI Taxonomy" id="60492"/>
    <lineage>
        <taxon>Eukaryota</taxon>
        <taxon>Fungi</taxon>
        <taxon>Fungi incertae sedis</taxon>
        <taxon>Mucoromycota</taxon>
        <taxon>Glomeromycotina</taxon>
        <taxon>Glomeromycetes</taxon>
        <taxon>Diversisporales</taxon>
        <taxon>Gigasporaceae</taxon>
        <taxon>Racocetra</taxon>
    </lineage>
</organism>
<keyword evidence="1" id="KW-0812">Transmembrane</keyword>
<evidence type="ECO:0000313" key="3">
    <source>
        <dbReference type="Proteomes" id="UP000789396"/>
    </source>
</evidence>
<dbReference type="EMBL" id="CAJVPZ010001111">
    <property type="protein sequence ID" value="CAG8484549.1"/>
    <property type="molecule type" value="Genomic_DNA"/>
</dbReference>
<dbReference type="Proteomes" id="UP000789396">
    <property type="component" value="Unassembled WGS sequence"/>
</dbReference>
<gene>
    <name evidence="2" type="ORF">RFULGI_LOCUS1694</name>
</gene>
<accession>A0A9N8WF57</accession>
<reference evidence="2" key="1">
    <citation type="submission" date="2021-06" db="EMBL/GenBank/DDBJ databases">
        <authorList>
            <person name="Kallberg Y."/>
            <person name="Tangrot J."/>
            <person name="Rosling A."/>
        </authorList>
    </citation>
    <scope>NUCLEOTIDE SEQUENCE</scope>
    <source>
        <strain evidence="2">IN212</strain>
    </source>
</reference>